<name>A0A0L6UA14_9BASI</name>
<evidence type="ECO:0000313" key="2">
    <source>
        <dbReference type="Proteomes" id="UP000037035"/>
    </source>
</evidence>
<gene>
    <name evidence="1" type="ORF">VP01_897g3</name>
</gene>
<protein>
    <submittedName>
        <fullName evidence="1">Uncharacterized protein</fullName>
    </submittedName>
</protein>
<keyword evidence="2" id="KW-1185">Reference proteome</keyword>
<dbReference type="AlphaFoldDB" id="A0A0L6UA14"/>
<reference evidence="1 2" key="1">
    <citation type="submission" date="2015-08" db="EMBL/GenBank/DDBJ databases">
        <title>Next Generation Sequencing and Analysis of the Genome of Puccinia sorghi L Schw, the Causal Agent of Maize Common Rust.</title>
        <authorList>
            <person name="Rochi L."/>
            <person name="Burguener G."/>
            <person name="Darino M."/>
            <person name="Turjanski A."/>
            <person name="Kreff E."/>
            <person name="Dieguez M.J."/>
            <person name="Sacco F."/>
        </authorList>
    </citation>
    <scope>NUCLEOTIDE SEQUENCE [LARGE SCALE GENOMIC DNA]</scope>
    <source>
        <strain evidence="1 2">RO10H11247</strain>
    </source>
</reference>
<dbReference type="VEuPathDB" id="FungiDB:VP01_897g3"/>
<sequence length="75" mass="8520">MRNVLIKVCWWLITSKRNVSYSLTKTEISPSKAPVSHKRENSKFKYFLSKAQVINKHSTGILKVCCASVMTDSSN</sequence>
<organism evidence="1 2">
    <name type="scientific">Puccinia sorghi</name>
    <dbReference type="NCBI Taxonomy" id="27349"/>
    <lineage>
        <taxon>Eukaryota</taxon>
        <taxon>Fungi</taxon>
        <taxon>Dikarya</taxon>
        <taxon>Basidiomycota</taxon>
        <taxon>Pucciniomycotina</taxon>
        <taxon>Pucciniomycetes</taxon>
        <taxon>Pucciniales</taxon>
        <taxon>Pucciniaceae</taxon>
        <taxon>Puccinia</taxon>
    </lineage>
</organism>
<dbReference type="EMBL" id="LAVV01014581">
    <property type="protein sequence ID" value="KNZ44630.1"/>
    <property type="molecule type" value="Genomic_DNA"/>
</dbReference>
<proteinExistence type="predicted"/>
<accession>A0A0L6UA14</accession>
<evidence type="ECO:0000313" key="1">
    <source>
        <dbReference type="EMBL" id="KNZ44630.1"/>
    </source>
</evidence>
<comment type="caution">
    <text evidence="1">The sequence shown here is derived from an EMBL/GenBank/DDBJ whole genome shotgun (WGS) entry which is preliminary data.</text>
</comment>
<dbReference type="Proteomes" id="UP000037035">
    <property type="component" value="Unassembled WGS sequence"/>
</dbReference>